<dbReference type="AlphaFoldDB" id="X1I173"/>
<name>X1I173_9ZZZZ</name>
<reference evidence="1" key="1">
    <citation type="journal article" date="2014" name="Front. Microbiol.">
        <title>High frequency of phylogenetically diverse reductive dehalogenase-homologous genes in deep subseafloor sedimentary metagenomes.</title>
        <authorList>
            <person name="Kawai M."/>
            <person name="Futagami T."/>
            <person name="Toyoda A."/>
            <person name="Takaki Y."/>
            <person name="Nishi S."/>
            <person name="Hori S."/>
            <person name="Arai W."/>
            <person name="Tsubouchi T."/>
            <person name="Morono Y."/>
            <person name="Uchiyama I."/>
            <person name="Ito T."/>
            <person name="Fujiyama A."/>
            <person name="Inagaki F."/>
            <person name="Takami H."/>
        </authorList>
    </citation>
    <scope>NUCLEOTIDE SEQUENCE</scope>
    <source>
        <strain evidence="1">Expedition CK06-06</strain>
    </source>
</reference>
<accession>X1I173</accession>
<dbReference type="EMBL" id="BARU01029063">
    <property type="protein sequence ID" value="GAH63050.1"/>
    <property type="molecule type" value="Genomic_DNA"/>
</dbReference>
<organism evidence="1">
    <name type="scientific">marine sediment metagenome</name>
    <dbReference type="NCBI Taxonomy" id="412755"/>
    <lineage>
        <taxon>unclassified sequences</taxon>
        <taxon>metagenomes</taxon>
        <taxon>ecological metagenomes</taxon>
    </lineage>
</organism>
<proteinExistence type="predicted"/>
<protein>
    <submittedName>
        <fullName evidence="1">Uncharacterized protein</fullName>
    </submittedName>
</protein>
<evidence type="ECO:0000313" key="1">
    <source>
        <dbReference type="EMBL" id="GAH63050.1"/>
    </source>
</evidence>
<comment type="caution">
    <text evidence="1">The sequence shown here is derived from an EMBL/GenBank/DDBJ whole genome shotgun (WGS) entry which is preliminary data.</text>
</comment>
<feature type="non-terminal residue" evidence="1">
    <location>
        <position position="38"/>
    </location>
</feature>
<sequence>MGLTKKNRKIMDDTGTNFQYRCLKIQVVSAGLKENNEC</sequence>
<gene>
    <name evidence="1" type="ORF">S03H2_46304</name>
</gene>